<dbReference type="Gene3D" id="3.60.15.10">
    <property type="entry name" value="Ribonuclease Z/Hydroxyacylglutathione hydrolase-like"/>
    <property type="match status" value="1"/>
</dbReference>
<dbReference type="GO" id="GO:0016787">
    <property type="term" value="F:hydrolase activity"/>
    <property type="evidence" value="ECO:0007669"/>
    <property type="project" value="UniProtKB-KW"/>
</dbReference>
<dbReference type="InterPro" id="IPR036866">
    <property type="entry name" value="RibonucZ/Hydroxyglut_hydro"/>
</dbReference>
<keyword evidence="2" id="KW-0378">Hydrolase</keyword>
<dbReference type="PANTHER" id="PTHR42951:SF4">
    <property type="entry name" value="ACYL-COENZYME A THIOESTERASE MBLAC2"/>
    <property type="match status" value="1"/>
</dbReference>
<evidence type="ECO:0000313" key="2">
    <source>
        <dbReference type="EMBL" id="PWJ91246.1"/>
    </source>
</evidence>
<evidence type="ECO:0000259" key="1">
    <source>
        <dbReference type="SMART" id="SM00849"/>
    </source>
</evidence>
<dbReference type="Pfam" id="PF00753">
    <property type="entry name" value="Lactamase_B"/>
    <property type="match status" value="1"/>
</dbReference>
<proteinExistence type="predicted"/>
<comment type="caution">
    <text evidence="2">The sequence shown here is derived from an EMBL/GenBank/DDBJ whole genome shotgun (WGS) entry which is preliminary data.</text>
</comment>
<accession>A0AA45C687</accession>
<organism evidence="2 3">
    <name type="scientific">Oceanotoga teriensis</name>
    <dbReference type="NCBI Taxonomy" id="515440"/>
    <lineage>
        <taxon>Bacteria</taxon>
        <taxon>Thermotogati</taxon>
        <taxon>Thermotogota</taxon>
        <taxon>Thermotogae</taxon>
        <taxon>Petrotogales</taxon>
        <taxon>Petrotogaceae</taxon>
        <taxon>Oceanotoga</taxon>
    </lineage>
</organism>
<dbReference type="PANTHER" id="PTHR42951">
    <property type="entry name" value="METALLO-BETA-LACTAMASE DOMAIN-CONTAINING"/>
    <property type="match status" value="1"/>
</dbReference>
<dbReference type="AlphaFoldDB" id="A0AA45C687"/>
<dbReference type="EMBL" id="QGGI01000011">
    <property type="protein sequence ID" value="PWJ91246.1"/>
    <property type="molecule type" value="Genomic_DNA"/>
</dbReference>
<gene>
    <name evidence="2" type="ORF">C7380_11154</name>
</gene>
<dbReference type="InterPro" id="IPR050855">
    <property type="entry name" value="NDM-1-like"/>
</dbReference>
<feature type="domain" description="Metallo-beta-lactamase" evidence="1">
    <location>
        <begin position="25"/>
        <end position="215"/>
    </location>
</feature>
<keyword evidence="3" id="KW-1185">Reference proteome</keyword>
<dbReference type="InterPro" id="IPR001279">
    <property type="entry name" value="Metallo-B-lactamas"/>
</dbReference>
<dbReference type="Proteomes" id="UP000245921">
    <property type="component" value="Unassembled WGS sequence"/>
</dbReference>
<name>A0AA45C687_9BACT</name>
<dbReference type="SMART" id="SM00849">
    <property type="entry name" value="Lactamase_B"/>
    <property type="match status" value="1"/>
</dbReference>
<evidence type="ECO:0000313" key="3">
    <source>
        <dbReference type="Proteomes" id="UP000245921"/>
    </source>
</evidence>
<dbReference type="RefSeq" id="WP_109605069.1">
    <property type="nucleotide sequence ID" value="NZ_JAMHJO010000015.1"/>
</dbReference>
<reference evidence="2 3" key="1">
    <citation type="submission" date="2018-05" db="EMBL/GenBank/DDBJ databases">
        <title>Genomic Encyclopedia of Type Strains, Phase IV (KMG-IV): sequencing the most valuable type-strain genomes for metagenomic binning, comparative biology and taxonomic classification.</title>
        <authorList>
            <person name="Goeker M."/>
        </authorList>
    </citation>
    <scope>NUCLEOTIDE SEQUENCE [LARGE SCALE GENOMIC DNA]</scope>
    <source>
        <strain evidence="2 3">DSM 24906</strain>
    </source>
</reference>
<dbReference type="SUPFAM" id="SSF56281">
    <property type="entry name" value="Metallo-hydrolase/oxidoreductase"/>
    <property type="match status" value="1"/>
</dbReference>
<sequence length="257" mass="30206">MEQWFTIEKIDDETFAISEYGHWEKMHSYLIVGNEKALLIDTGLGIGNIKKEVEKLTNLPIIVLTTHFHWDHIGDHKRFDEIYINELEKDWCLEKFPVPEKIVKNNLEPKNFSKKPPEEFDLEEYKIFKSDKVKYIKDDQIINIGNREIRAMHTPGHSPGHMCFFEEERGYLFTGDLIYSGTLYAFYPTTDPIKFKNSVEKISKIKGIKKILPAHNELKINIDIIDEILKAFEKIESENRLEQGNGIFQFSNFKIHI</sequence>
<protein>
    <submittedName>
        <fullName evidence="2">Glyoxylase-like metal-dependent hydrolase (Beta-lactamase superfamily II)</fullName>
    </submittedName>
</protein>